<evidence type="ECO:0000256" key="2">
    <source>
        <dbReference type="SAM" id="MobiDB-lite"/>
    </source>
</evidence>
<proteinExistence type="predicted"/>
<evidence type="ECO:0000256" key="1">
    <source>
        <dbReference type="SAM" id="Coils"/>
    </source>
</evidence>
<name>A0A2N9G4G9_FAGSY</name>
<feature type="compositionally biased region" description="Acidic residues" evidence="2">
    <location>
        <begin position="216"/>
        <end position="229"/>
    </location>
</feature>
<evidence type="ECO:0000313" key="3">
    <source>
        <dbReference type="EMBL" id="SPC97566.1"/>
    </source>
</evidence>
<keyword evidence="1" id="KW-0175">Coiled coil</keyword>
<feature type="compositionally biased region" description="Basic and acidic residues" evidence="2">
    <location>
        <begin position="18"/>
        <end position="40"/>
    </location>
</feature>
<dbReference type="EMBL" id="OIVN01001779">
    <property type="protein sequence ID" value="SPC97566.1"/>
    <property type="molecule type" value="Genomic_DNA"/>
</dbReference>
<feature type="coiled-coil region" evidence="1">
    <location>
        <begin position="110"/>
        <end position="172"/>
    </location>
</feature>
<feature type="region of interest" description="Disordered" evidence="2">
    <location>
        <begin position="198"/>
        <end position="243"/>
    </location>
</feature>
<organism evidence="3">
    <name type="scientific">Fagus sylvatica</name>
    <name type="common">Beechnut</name>
    <dbReference type="NCBI Taxonomy" id="28930"/>
    <lineage>
        <taxon>Eukaryota</taxon>
        <taxon>Viridiplantae</taxon>
        <taxon>Streptophyta</taxon>
        <taxon>Embryophyta</taxon>
        <taxon>Tracheophyta</taxon>
        <taxon>Spermatophyta</taxon>
        <taxon>Magnoliopsida</taxon>
        <taxon>eudicotyledons</taxon>
        <taxon>Gunneridae</taxon>
        <taxon>Pentapetalae</taxon>
        <taxon>rosids</taxon>
        <taxon>fabids</taxon>
        <taxon>Fagales</taxon>
        <taxon>Fagaceae</taxon>
        <taxon>Fagus</taxon>
    </lineage>
</organism>
<reference evidence="3" key="1">
    <citation type="submission" date="2018-02" db="EMBL/GenBank/DDBJ databases">
        <authorList>
            <person name="Cohen D.B."/>
            <person name="Kent A.D."/>
        </authorList>
    </citation>
    <scope>NUCLEOTIDE SEQUENCE</scope>
</reference>
<gene>
    <name evidence="3" type="ORF">FSB_LOCUS25448</name>
</gene>
<feature type="region of interest" description="Disordered" evidence="2">
    <location>
        <begin position="1"/>
        <end position="49"/>
    </location>
</feature>
<dbReference type="AlphaFoldDB" id="A0A2N9G4G9"/>
<protein>
    <submittedName>
        <fullName evidence="3">Uncharacterized protein</fullName>
    </submittedName>
</protein>
<accession>A0A2N9G4G9</accession>
<sequence>MTASGSPFEPGKGKGKVHKIDEFDHGEDLAPKGKRARPDVILEPTPGTSSHSQAWNLELLFEMGSILVQAITLDNAKIEISAKVTQGVHTMEARVFRMIEALQNKDAEHAKSLAEVMENAASNYKSLEEEHFKNLNTMKEAEELVRSKTGKRAQTEEEMAQLKKKMRELEWVQGRIEVCLNKAEVPKESELFLRANTPLSYPNAGLKDTDDKAKVEDEDEEEEDGEAQGEQDNRSACTNAKATCGTVVVPEANLNP</sequence>